<accession>A0A9X2EVG6</accession>
<reference evidence="1" key="1">
    <citation type="journal article" date="2022" name="Arch. Microbiol.">
        <title>Microbulbifer okhotskensis sp. nov., isolated from a deep bottom sediment of the Okhotsk Sea.</title>
        <authorList>
            <person name="Romanenko L."/>
            <person name="Kurilenko V."/>
            <person name="Otstavnykh N."/>
            <person name="Velansky P."/>
            <person name="Isaeva M."/>
            <person name="Mikhailov V."/>
        </authorList>
    </citation>
    <scope>NUCLEOTIDE SEQUENCE</scope>
    <source>
        <strain evidence="1">OS29</strain>
    </source>
</reference>
<gene>
    <name evidence="1" type="ORF">MO867_17930</name>
</gene>
<dbReference type="EMBL" id="JALBWM010000114">
    <property type="protein sequence ID" value="MCO1336213.1"/>
    <property type="molecule type" value="Genomic_DNA"/>
</dbReference>
<proteinExistence type="predicted"/>
<evidence type="ECO:0000313" key="1">
    <source>
        <dbReference type="EMBL" id="MCO1336213.1"/>
    </source>
</evidence>
<name>A0A9X2EVG6_9GAMM</name>
<dbReference type="Proteomes" id="UP001139028">
    <property type="component" value="Unassembled WGS sequence"/>
</dbReference>
<comment type="caution">
    <text evidence="1">The sequence shown here is derived from an EMBL/GenBank/DDBJ whole genome shotgun (WGS) entry which is preliminary data.</text>
</comment>
<sequence length="62" mass="6945">MSATVFVHPTAMTQRSIDWLQRRTGQIAIADHQGRRVRLVQPKPALVRPSHDDWPPFGGDAA</sequence>
<protein>
    <submittedName>
        <fullName evidence="1">Uncharacterized protein</fullName>
    </submittedName>
</protein>
<evidence type="ECO:0000313" key="2">
    <source>
        <dbReference type="Proteomes" id="UP001139028"/>
    </source>
</evidence>
<dbReference type="RefSeq" id="WP_252471722.1">
    <property type="nucleotide sequence ID" value="NZ_JALBWM010000114.1"/>
</dbReference>
<dbReference type="AlphaFoldDB" id="A0A9X2EVG6"/>
<keyword evidence="2" id="KW-1185">Reference proteome</keyword>
<organism evidence="1 2">
    <name type="scientific">Microbulbifer okhotskensis</name>
    <dbReference type="NCBI Taxonomy" id="2926617"/>
    <lineage>
        <taxon>Bacteria</taxon>
        <taxon>Pseudomonadati</taxon>
        <taxon>Pseudomonadota</taxon>
        <taxon>Gammaproteobacteria</taxon>
        <taxon>Cellvibrionales</taxon>
        <taxon>Microbulbiferaceae</taxon>
        <taxon>Microbulbifer</taxon>
    </lineage>
</organism>